<dbReference type="AlphaFoldDB" id="A0A6M3ILB1"/>
<protein>
    <submittedName>
        <fullName evidence="1">Uncharacterized protein</fullName>
    </submittedName>
</protein>
<reference evidence="1" key="1">
    <citation type="submission" date="2020-03" db="EMBL/GenBank/DDBJ databases">
        <title>The deep terrestrial virosphere.</title>
        <authorList>
            <person name="Holmfeldt K."/>
            <person name="Nilsson E."/>
            <person name="Simone D."/>
            <person name="Lopez-Fernandez M."/>
            <person name="Wu X."/>
            <person name="de Brujin I."/>
            <person name="Lundin D."/>
            <person name="Andersson A."/>
            <person name="Bertilsson S."/>
            <person name="Dopson M."/>
        </authorList>
    </citation>
    <scope>NUCLEOTIDE SEQUENCE</scope>
    <source>
        <strain evidence="1">MM415B01546</strain>
    </source>
</reference>
<sequence>MIDYNKPILNKDGEPLKLLEAAAHFCVRAIKKTNALRKIGYETHGMGNMLSYGTENFDTYTVWKDERQFKNSVKMYIDMGVDIITYDNEPDYPVKWISEVIRDNNSSVKLVVDLHDLDSIRRGIIPIPEREMFNLADALIYVSMPIQSMTNELHRVNKPNIVLLSYCNEGIVEYDEDKIGERKGVVYEGGANPPEDNELNTVFAYRSLFSIIKRLVEMGNETYMYCGNISAFDTYQPTGAVIFPPTQYKEMMEKMTAYKYGALIFNNHDGKKDQVNYTLTNKEHEYLQAGLPSLACWCPESMKHVSKHGIGFTYNHIDEIGNVINLENKYMEIMNNIKIKRKELVMENFIFRIEQLYADLIGVPRKGIPKYIRDINIFEYGKEDVNNLLK</sequence>
<dbReference type="Gene3D" id="3.40.50.2000">
    <property type="entry name" value="Glycogen Phosphorylase B"/>
    <property type="match status" value="1"/>
</dbReference>
<organism evidence="1">
    <name type="scientific">viral metagenome</name>
    <dbReference type="NCBI Taxonomy" id="1070528"/>
    <lineage>
        <taxon>unclassified sequences</taxon>
        <taxon>metagenomes</taxon>
        <taxon>organismal metagenomes</taxon>
    </lineage>
</organism>
<name>A0A6M3ILB1_9ZZZZ</name>
<gene>
    <name evidence="1" type="ORF">MM415B01546_0016</name>
</gene>
<evidence type="ECO:0000313" key="1">
    <source>
        <dbReference type="EMBL" id="QJA57847.1"/>
    </source>
</evidence>
<proteinExistence type="predicted"/>
<accession>A0A6M3ILB1</accession>
<dbReference type="EMBL" id="MT141294">
    <property type="protein sequence ID" value="QJA57847.1"/>
    <property type="molecule type" value="Genomic_DNA"/>
</dbReference>